<evidence type="ECO:0000313" key="2">
    <source>
        <dbReference type="Proteomes" id="UP001312865"/>
    </source>
</evidence>
<accession>A0ABU8HCV6</accession>
<dbReference type="EMBL" id="JBBAXC010000005">
    <property type="protein sequence ID" value="MEI5906979.1"/>
    <property type="molecule type" value="Genomic_DNA"/>
</dbReference>
<organism evidence="1 2">
    <name type="scientific">Bacillus spongiae</name>
    <dbReference type="NCBI Taxonomy" id="2683610"/>
    <lineage>
        <taxon>Bacteria</taxon>
        <taxon>Bacillati</taxon>
        <taxon>Bacillota</taxon>
        <taxon>Bacilli</taxon>
        <taxon>Bacillales</taxon>
        <taxon>Bacillaceae</taxon>
        <taxon>Bacillus</taxon>
    </lineage>
</organism>
<evidence type="ECO:0000313" key="1">
    <source>
        <dbReference type="EMBL" id="MEI5906979.1"/>
    </source>
</evidence>
<dbReference type="Pfam" id="PF26328">
    <property type="entry name" value="YolC_YozM"/>
    <property type="match status" value="1"/>
</dbReference>
<sequence length="188" mass="21115">MKKFMMGLIAGGVSVFLVTMMINKEDATASDSKEARSDRIAAVLEDAREEYGLFSFGIGGTDPIISIGMDKSKSEQEFRDYLEKNIAVSDLVHYKIEVFKKSIRELEMESALKDLNGIVYDYIKEKNYTGIEVHYPSIEPEPMITVTIPKNSRLSSEGLKSEIENLLTSKDTALLVKDISYKIQVIKS</sequence>
<protein>
    <recommendedName>
        <fullName evidence="3">DUF4030 domain-containing protein</fullName>
    </recommendedName>
</protein>
<dbReference type="InterPro" id="IPR058995">
    <property type="entry name" value="YolC/YozM-like"/>
</dbReference>
<gene>
    <name evidence="1" type="ORF">WAK64_07905</name>
</gene>
<dbReference type="Proteomes" id="UP001312865">
    <property type="component" value="Unassembled WGS sequence"/>
</dbReference>
<evidence type="ECO:0008006" key="3">
    <source>
        <dbReference type="Google" id="ProtNLM"/>
    </source>
</evidence>
<proteinExistence type="predicted"/>
<dbReference type="RefSeq" id="WP_336586419.1">
    <property type="nucleotide sequence ID" value="NZ_JBBAXC010000005.1"/>
</dbReference>
<keyword evidence="2" id="KW-1185">Reference proteome</keyword>
<comment type="caution">
    <text evidence="1">The sequence shown here is derived from an EMBL/GenBank/DDBJ whole genome shotgun (WGS) entry which is preliminary data.</text>
</comment>
<reference evidence="1 2" key="1">
    <citation type="journal article" date="2018" name="J. Microbiol.">
        <title>Bacillus spongiae sp. nov., isolated from sponge of Jeju Island.</title>
        <authorList>
            <person name="Lee G.E."/>
            <person name="Im W.T."/>
            <person name="Park J.S."/>
        </authorList>
    </citation>
    <scope>NUCLEOTIDE SEQUENCE [LARGE SCALE GENOMIC DNA]</scope>
    <source>
        <strain evidence="1 2">135PIL107-10</strain>
    </source>
</reference>
<name>A0ABU8HCV6_9BACI</name>